<evidence type="ECO:0000313" key="2">
    <source>
        <dbReference type="Proteomes" id="UP000747542"/>
    </source>
</evidence>
<reference evidence="1" key="1">
    <citation type="journal article" date="2021" name="Sci. Adv.">
        <title>The American lobster genome reveals insights on longevity, neural, and immune adaptations.</title>
        <authorList>
            <person name="Polinski J.M."/>
            <person name="Zimin A.V."/>
            <person name="Clark K.F."/>
            <person name="Kohn A.B."/>
            <person name="Sadowski N."/>
            <person name="Timp W."/>
            <person name="Ptitsyn A."/>
            <person name="Khanna P."/>
            <person name="Romanova D.Y."/>
            <person name="Williams P."/>
            <person name="Greenwood S.J."/>
            <person name="Moroz L.L."/>
            <person name="Walt D.R."/>
            <person name="Bodnar A.G."/>
        </authorList>
    </citation>
    <scope>NUCLEOTIDE SEQUENCE</scope>
    <source>
        <strain evidence="1">GMGI-L3</strain>
    </source>
</reference>
<accession>A0A8J5NJJ2</accession>
<dbReference type="Proteomes" id="UP000747542">
    <property type="component" value="Unassembled WGS sequence"/>
</dbReference>
<dbReference type="EMBL" id="JAHLQT010000697">
    <property type="protein sequence ID" value="KAG7178196.1"/>
    <property type="molecule type" value="Genomic_DNA"/>
</dbReference>
<comment type="caution">
    <text evidence="1">The sequence shown here is derived from an EMBL/GenBank/DDBJ whole genome shotgun (WGS) entry which is preliminary data.</text>
</comment>
<evidence type="ECO:0000313" key="1">
    <source>
        <dbReference type="EMBL" id="KAG7178196.1"/>
    </source>
</evidence>
<proteinExistence type="predicted"/>
<protein>
    <submittedName>
        <fullName evidence="1">Uncharacterized protein</fullName>
    </submittedName>
</protein>
<name>A0A8J5NJJ2_HOMAM</name>
<organism evidence="1 2">
    <name type="scientific">Homarus americanus</name>
    <name type="common">American lobster</name>
    <dbReference type="NCBI Taxonomy" id="6706"/>
    <lineage>
        <taxon>Eukaryota</taxon>
        <taxon>Metazoa</taxon>
        <taxon>Ecdysozoa</taxon>
        <taxon>Arthropoda</taxon>
        <taxon>Crustacea</taxon>
        <taxon>Multicrustacea</taxon>
        <taxon>Malacostraca</taxon>
        <taxon>Eumalacostraca</taxon>
        <taxon>Eucarida</taxon>
        <taxon>Decapoda</taxon>
        <taxon>Pleocyemata</taxon>
        <taxon>Astacidea</taxon>
        <taxon>Nephropoidea</taxon>
        <taxon>Nephropidae</taxon>
        <taxon>Homarus</taxon>
    </lineage>
</organism>
<dbReference type="AlphaFoldDB" id="A0A8J5NJJ2"/>
<sequence length="65" mass="7216">MYVVSTYACVRPWLHPPLLVSTHSCVHLCLCSSCFCPPMLVSTYGYVHPCLCPPMLVSTYACVHP</sequence>
<keyword evidence="2" id="KW-1185">Reference proteome</keyword>
<gene>
    <name evidence="1" type="ORF">Hamer_G003995</name>
</gene>